<evidence type="ECO:0000313" key="15">
    <source>
        <dbReference type="Proteomes" id="UP000261600"/>
    </source>
</evidence>
<evidence type="ECO:0000256" key="6">
    <source>
        <dbReference type="ARBA" id="ARBA00023136"/>
    </source>
</evidence>
<name>A0A3Q3K6W9_MONAL</name>
<dbReference type="CTD" id="968"/>
<dbReference type="Pfam" id="PF21222">
    <property type="entry name" value="Lamp2_2nd"/>
    <property type="match status" value="1"/>
</dbReference>
<comment type="similarity">
    <text evidence="8">Belongs to the LAMP family.</text>
</comment>
<reference evidence="14" key="2">
    <citation type="submission" date="2025-09" db="UniProtKB">
        <authorList>
            <consortium name="Ensembl"/>
        </authorList>
    </citation>
    <scope>IDENTIFICATION</scope>
</reference>
<evidence type="ECO:0000256" key="5">
    <source>
        <dbReference type="ARBA" id="ARBA00022989"/>
    </source>
</evidence>
<dbReference type="InterPro" id="IPR048528">
    <property type="entry name" value="Lamp2-like_luminal"/>
</dbReference>
<reference evidence="14" key="1">
    <citation type="submission" date="2025-08" db="UniProtKB">
        <authorList>
            <consortium name="Ensembl"/>
        </authorList>
    </citation>
    <scope>IDENTIFICATION</scope>
</reference>
<evidence type="ECO:0000256" key="3">
    <source>
        <dbReference type="ARBA" id="ARBA00022729"/>
    </source>
</evidence>
<feature type="disulfide bond" evidence="8">
    <location>
        <begin position="193"/>
        <end position="230"/>
    </location>
</feature>
<dbReference type="PANTHER" id="PTHR11506">
    <property type="entry name" value="LYSOSOME-ASSOCIATED MEMBRANE GLYCOPROTEIN"/>
    <property type="match status" value="1"/>
</dbReference>
<protein>
    <recommendedName>
        <fullName evidence="16">CD68 molecule</fullName>
    </recommendedName>
</protein>
<dbReference type="InterPro" id="IPR048524">
    <property type="entry name" value="Lamp2-like_TM"/>
</dbReference>
<dbReference type="GO" id="GO:0005886">
    <property type="term" value="C:plasma membrane"/>
    <property type="evidence" value="ECO:0007669"/>
    <property type="project" value="TreeGrafter"/>
</dbReference>
<keyword evidence="2 8" id="KW-0812">Transmembrane</keyword>
<keyword evidence="4" id="KW-0967">Endosome</keyword>
<feature type="region of interest" description="Disordered" evidence="9">
    <location>
        <begin position="23"/>
        <end position="75"/>
    </location>
</feature>
<organism evidence="14 15">
    <name type="scientific">Monopterus albus</name>
    <name type="common">Swamp eel</name>
    <dbReference type="NCBI Taxonomy" id="43700"/>
    <lineage>
        <taxon>Eukaryota</taxon>
        <taxon>Metazoa</taxon>
        <taxon>Chordata</taxon>
        <taxon>Craniata</taxon>
        <taxon>Vertebrata</taxon>
        <taxon>Euteleostomi</taxon>
        <taxon>Actinopterygii</taxon>
        <taxon>Neopterygii</taxon>
        <taxon>Teleostei</taxon>
        <taxon>Neoteleostei</taxon>
        <taxon>Acanthomorphata</taxon>
        <taxon>Anabantaria</taxon>
        <taxon>Synbranchiformes</taxon>
        <taxon>Synbranchidae</taxon>
        <taxon>Monopterus</taxon>
    </lineage>
</organism>
<evidence type="ECO:0000259" key="12">
    <source>
        <dbReference type="Pfam" id="PF01299"/>
    </source>
</evidence>
<keyword evidence="8" id="KW-0458">Lysosome</keyword>
<sequence length="272" mass="29542">MKRVVVFFIACWAVSALSLAEEKTNSKPSATVSPADEFSSATVTPTKAATTSKAKPTTTPKPPITTTAPPGPTPPAKLTVGNYSITDQQKTCLLAQLALQIRISKENGTFTVQPDSTTAKGFCKESTANLTLLFKEGNITFLFNKSIADNTVYVYNLSFNLFYAFSKGEKKMYSAHNATLHLFAAKIGQCYSCKSDSIHMGEGMYLDVTQDRMQAFNLTKSGDFGSPNYCPADQPNYRIAIAVGVVLLVLIIVVVVAYLLSRRKRTAGYQSL</sequence>
<keyword evidence="7" id="KW-0325">Glycoprotein</keyword>
<comment type="subcellular location">
    <subcellularLocation>
        <location evidence="1">Endosome membrane</location>
        <topology evidence="1">Single-pass type I membrane protein</topology>
    </subcellularLocation>
    <subcellularLocation>
        <location evidence="8">Lysosome membrane</location>
        <topology evidence="8">Single-pass type I membrane protein</topology>
    </subcellularLocation>
</comment>
<evidence type="ECO:0000256" key="8">
    <source>
        <dbReference type="PROSITE-ProRule" id="PRU00740"/>
    </source>
</evidence>
<evidence type="ECO:0000313" key="14">
    <source>
        <dbReference type="Ensembl" id="ENSMALP00000029509.1"/>
    </source>
</evidence>
<dbReference type="STRING" id="43700.ENSMALP00000029509"/>
<keyword evidence="3 11" id="KW-0732">Signal</keyword>
<dbReference type="KEGG" id="malb:109957245"/>
<feature type="compositionally biased region" description="Pro residues" evidence="9">
    <location>
        <begin position="59"/>
        <end position="75"/>
    </location>
</feature>
<evidence type="ECO:0008006" key="16">
    <source>
        <dbReference type="Google" id="ProtNLM"/>
    </source>
</evidence>
<feature type="domain" description="Lysosome-associated membrane glycoprotein 2-like transmembrane" evidence="13">
    <location>
        <begin position="239"/>
        <end position="270"/>
    </location>
</feature>
<keyword evidence="15" id="KW-1185">Reference proteome</keyword>
<evidence type="ECO:0000256" key="7">
    <source>
        <dbReference type="ARBA" id="ARBA00023180"/>
    </source>
</evidence>
<feature type="transmembrane region" description="Helical" evidence="10">
    <location>
        <begin position="239"/>
        <end position="260"/>
    </location>
</feature>
<dbReference type="RefSeq" id="XP_020450629.1">
    <property type="nucleotide sequence ID" value="XM_020594973.1"/>
</dbReference>
<proteinExistence type="inferred from homology"/>
<keyword evidence="5 10" id="KW-1133">Transmembrane helix</keyword>
<evidence type="ECO:0000256" key="9">
    <source>
        <dbReference type="SAM" id="MobiDB-lite"/>
    </source>
</evidence>
<comment type="caution">
    <text evidence="8">Lacks conserved residue(s) required for the propagation of feature annotation.</text>
</comment>
<dbReference type="GO" id="GO:0031902">
    <property type="term" value="C:late endosome membrane"/>
    <property type="evidence" value="ECO:0007669"/>
    <property type="project" value="TreeGrafter"/>
</dbReference>
<evidence type="ECO:0000256" key="2">
    <source>
        <dbReference type="ARBA" id="ARBA00022692"/>
    </source>
</evidence>
<feature type="signal peptide" evidence="11">
    <location>
        <begin position="1"/>
        <end position="16"/>
    </location>
</feature>
<dbReference type="OrthoDB" id="9428839at2759"/>
<dbReference type="Proteomes" id="UP000261600">
    <property type="component" value="Unplaced"/>
</dbReference>
<dbReference type="GO" id="GO:0005765">
    <property type="term" value="C:lysosomal membrane"/>
    <property type="evidence" value="ECO:0007669"/>
    <property type="project" value="UniProtKB-SubCell"/>
</dbReference>
<evidence type="ECO:0000256" key="4">
    <source>
        <dbReference type="ARBA" id="ARBA00022753"/>
    </source>
</evidence>
<dbReference type="PRINTS" id="PR00336">
    <property type="entry name" value="LYSASSOCTDMP"/>
</dbReference>
<feature type="chain" id="PRO_5018610207" description="CD68 molecule" evidence="11">
    <location>
        <begin position="17"/>
        <end position="272"/>
    </location>
</feature>
<evidence type="ECO:0000256" key="11">
    <source>
        <dbReference type="SAM" id="SignalP"/>
    </source>
</evidence>
<dbReference type="PROSITE" id="PS51407">
    <property type="entry name" value="LAMP_3"/>
    <property type="match status" value="1"/>
</dbReference>
<dbReference type="Gene3D" id="2.40.160.110">
    <property type="match status" value="1"/>
</dbReference>
<dbReference type="AlphaFoldDB" id="A0A3Q3K6W9"/>
<dbReference type="GeneID" id="109957245"/>
<evidence type="ECO:0000256" key="1">
    <source>
        <dbReference type="ARBA" id="ARBA00004530"/>
    </source>
</evidence>
<dbReference type="Pfam" id="PF01299">
    <property type="entry name" value="Lamp2-like_luminal"/>
    <property type="match status" value="1"/>
</dbReference>
<keyword evidence="6 8" id="KW-0472">Membrane</keyword>
<dbReference type="PANTHER" id="PTHR11506:SF2">
    <property type="entry name" value="MACROSIALIN"/>
    <property type="match status" value="1"/>
</dbReference>
<evidence type="ECO:0000259" key="13">
    <source>
        <dbReference type="Pfam" id="PF21222"/>
    </source>
</evidence>
<feature type="domain" description="Lysosome-associated membrane glycoprotein 2-like luminal" evidence="12">
    <location>
        <begin position="79"/>
        <end position="218"/>
    </location>
</feature>
<accession>A0A3Q3K6W9</accession>
<dbReference type="InterPro" id="IPR002000">
    <property type="entry name" value="Lysosome-assoc_membr_glycop"/>
</dbReference>
<feature type="compositionally biased region" description="Low complexity" evidence="9">
    <location>
        <begin position="41"/>
        <end position="58"/>
    </location>
</feature>
<dbReference type="Ensembl" id="ENSMALT00000030037.1">
    <property type="protein sequence ID" value="ENSMALP00000029509.1"/>
    <property type="gene ID" value="ENSMALG00000020419.1"/>
</dbReference>
<dbReference type="GO" id="GO:0072594">
    <property type="term" value="P:establishment of protein localization to organelle"/>
    <property type="evidence" value="ECO:0007669"/>
    <property type="project" value="TreeGrafter"/>
</dbReference>
<keyword evidence="8" id="KW-1015">Disulfide bond</keyword>
<evidence type="ECO:0000256" key="10">
    <source>
        <dbReference type="SAM" id="Phobius"/>
    </source>
</evidence>